<keyword evidence="2" id="KW-1185">Reference proteome</keyword>
<name>A0ABR3NY18_9TELE</name>
<dbReference type="Proteomes" id="UP001558613">
    <property type="component" value="Unassembled WGS sequence"/>
</dbReference>
<gene>
    <name evidence="1" type="ORF">QQF64_000742</name>
</gene>
<organism evidence="1 2">
    <name type="scientific">Cirrhinus molitorella</name>
    <name type="common">mud carp</name>
    <dbReference type="NCBI Taxonomy" id="172907"/>
    <lineage>
        <taxon>Eukaryota</taxon>
        <taxon>Metazoa</taxon>
        <taxon>Chordata</taxon>
        <taxon>Craniata</taxon>
        <taxon>Vertebrata</taxon>
        <taxon>Euteleostomi</taxon>
        <taxon>Actinopterygii</taxon>
        <taxon>Neopterygii</taxon>
        <taxon>Teleostei</taxon>
        <taxon>Ostariophysi</taxon>
        <taxon>Cypriniformes</taxon>
        <taxon>Cyprinidae</taxon>
        <taxon>Labeoninae</taxon>
        <taxon>Labeonini</taxon>
        <taxon>Cirrhinus</taxon>
    </lineage>
</organism>
<protein>
    <submittedName>
        <fullName evidence="1">Uncharacterized protein</fullName>
    </submittedName>
</protein>
<sequence>MGLRVVRVSVSACAGACGEVIVRDSVGIWQRGGFGTAPHADCHSAGLRDSLCRWEVSLIRALIGLTKLITSISEFLKAMRGDAGAREEQSLAAVVIHYSVAPGDREQAKPPPAKQATK</sequence>
<comment type="caution">
    <text evidence="1">The sequence shown here is derived from an EMBL/GenBank/DDBJ whole genome shotgun (WGS) entry which is preliminary data.</text>
</comment>
<proteinExistence type="predicted"/>
<evidence type="ECO:0000313" key="2">
    <source>
        <dbReference type="Proteomes" id="UP001558613"/>
    </source>
</evidence>
<accession>A0ABR3NY18</accession>
<dbReference type="EMBL" id="JAYMGO010000001">
    <property type="protein sequence ID" value="KAL1281939.1"/>
    <property type="molecule type" value="Genomic_DNA"/>
</dbReference>
<evidence type="ECO:0000313" key="1">
    <source>
        <dbReference type="EMBL" id="KAL1281939.1"/>
    </source>
</evidence>
<reference evidence="1 2" key="1">
    <citation type="submission" date="2023-09" db="EMBL/GenBank/DDBJ databases">
        <authorList>
            <person name="Wang M."/>
        </authorList>
    </citation>
    <scope>NUCLEOTIDE SEQUENCE [LARGE SCALE GENOMIC DNA]</scope>
    <source>
        <strain evidence="1">GT-2023</strain>
        <tissue evidence="1">Liver</tissue>
    </source>
</reference>
<feature type="non-terminal residue" evidence="1">
    <location>
        <position position="118"/>
    </location>
</feature>